<keyword evidence="2" id="KW-0732">Signal</keyword>
<protein>
    <submittedName>
        <fullName evidence="3">Uncharacterized protein</fullName>
    </submittedName>
</protein>
<name>A0ABP1S0Q3_9HEXA</name>
<reference evidence="3 4" key="1">
    <citation type="submission" date="2024-08" db="EMBL/GenBank/DDBJ databases">
        <authorList>
            <person name="Cucini C."/>
            <person name="Frati F."/>
        </authorList>
    </citation>
    <scope>NUCLEOTIDE SEQUENCE [LARGE SCALE GENOMIC DNA]</scope>
</reference>
<evidence type="ECO:0000256" key="1">
    <source>
        <dbReference type="SAM" id="Phobius"/>
    </source>
</evidence>
<feature type="transmembrane region" description="Helical" evidence="1">
    <location>
        <begin position="824"/>
        <end position="842"/>
    </location>
</feature>
<feature type="signal peptide" evidence="2">
    <location>
        <begin position="1"/>
        <end position="25"/>
    </location>
</feature>
<comment type="caution">
    <text evidence="3">The sequence shown here is derived from an EMBL/GenBank/DDBJ whole genome shotgun (WGS) entry which is preliminary data.</text>
</comment>
<keyword evidence="4" id="KW-1185">Reference proteome</keyword>
<accession>A0ABP1S0Q3</accession>
<feature type="transmembrane region" description="Helical" evidence="1">
    <location>
        <begin position="489"/>
        <end position="508"/>
    </location>
</feature>
<dbReference type="EMBL" id="CAXLJM020000141">
    <property type="protein sequence ID" value="CAL8140847.1"/>
    <property type="molecule type" value="Genomic_DNA"/>
</dbReference>
<sequence length="867" mass="99875">MYLNILNSFHLSIHLLLLQPTISLADDLLVAPIDKLLKKFHKQKVDLNILQTTYSTNPVPTSDLDKVLFPFRKCFTLLTNFQGVDLFPPLTSPIILKQPEFAIHRHGNLQREYTIMMVPKGLKSQHNVSKIFQSSCSMSTLFHNEPLHPCFRLDFMKFVSLSRPLTCQANIALFPQQYVLTNIYFRSRRDTLSFLGFIHPPIFYYPFNLARLIGNPSQRPVNLLVLDEFYNKFSSNELNIFFQYWVISVASKSNIFSYEQKSIAQDTFIVAKSRIFKTKTEGLIVIHNKIVSVIALEITFKGFFINGINLHNFSSKFWQFSYESLIFYLSNLQQKQNQVIYLKRRDLLNGRAFTTEDNLHPPFCKDNPYSFVSQLRPVDRNGRLFKAKTMLALVREAVVNIASLVIFNSTLIIGDERESTKCVDIPIMSNQPSGYDLSVNIKLTSGNGEIALPLQMKDPARTFQFLGCGKPSKESVGYDEFINIFQENVWLITVIFIALVFPLLFSIVEKANQEIRKNGKRYKFNSSIFIQPIVILLEEGEAFTENDLQLSSLKWMLGSLLISGTVISNAYKYDNVYNVIAPKKLIPYRFFHQLVKDKFTTYTLLTADTPDKLWPDLENFVQQSPHQVWGKAWMGVRRGFRRTSFESDVLNVRNLHVLNGYGNKTRALDDFVLENTKLHPNATQVLEKTLVDYREQEGRIGGVRNHPWETFFIRQWVLVANDLRRCKNSAAILPEVFALQMVQGFRKVGKKYAFVGKDPLFTEVFQLELSGWIPFNVWRRVRATETSGVWNWWKKVVGSVSRSVSEEDFRRASELIVGTPTMKGNVVIIFILFLMSCMVSLASFFVELVLGFAGRAIFLWIVALKLK</sequence>
<feature type="chain" id="PRO_5047087146" evidence="2">
    <location>
        <begin position="26"/>
        <end position="867"/>
    </location>
</feature>
<keyword evidence="1" id="KW-0472">Membrane</keyword>
<proteinExistence type="predicted"/>
<evidence type="ECO:0000313" key="3">
    <source>
        <dbReference type="EMBL" id="CAL8140847.1"/>
    </source>
</evidence>
<evidence type="ECO:0000313" key="4">
    <source>
        <dbReference type="Proteomes" id="UP001642540"/>
    </source>
</evidence>
<keyword evidence="1" id="KW-0812">Transmembrane</keyword>
<gene>
    <name evidence="3" type="ORF">ODALV1_LOCUS28453</name>
</gene>
<keyword evidence="1" id="KW-1133">Transmembrane helix</keyword>
<dbReference type="Proteomes" id="UP001642540">
    <property type="component" value="Unassembled WGS sequence"/>
</dbReference>
<organism evidence="3 4">
    <name type="scientific">Orchesella dallaii</name>
    <dbReference type="NCBI Taxonomy" id="48710"/>
    <lineage>
        <taxon>Eukaryota</taxon>
        <taxon>Metazoa</taxon>
        <taxon>Ecdysozoa</taxon>
        <taxon>Arthropoda</taxon>
        <taxon>Hexapoda</taxon>
        <taxon>Collembola</taxon>
        <taxon>Entomobryomorpha</taxon>
        <taxon>Entomobryoidea</taxon>
        <taxon>Orchesellidae</taxon>
        <taxon>Orchesellinae</taxon>
        <taxon>Orchesella</taxon>
    </lineage>
</organism>
<evidence type="ECO:0000256" key="2">
    <source>
        <dbReference type="SAM" id="SignalP"/>
    </source>
</evidence>